<sequence length="64" mass="7317">MGRVRDNFFDSLTPDEERELYDRDAERPGPDEPDPRLDAEPELPFPPLPSCAPEDLSILDDCPF</sequence>
<reference evidence="2" key="2">
    <citation type="submission" date="2021-08" db="EMBL/GenBank/DDBJ databases">
        <authorList>
            <person name="Tani A."/>
            <person name="Ola A."/>
            <person name="Ogura Y."/>
            <person name="Katsura K."/>
            <person name="Hayashi T."/>
        </authorList>
    </citation>
    <scope>NUCLEOTIDE SEQUENCE</scope>
    <source>
        <strain evidence="2">DSM 14458</strain>
    </source>
</reference>
<feature type="compositionally biased region" description="Basic and acidic residues" evidence="1">
    <location>
        <begin position="20"/>
        <end position="39"/>
    </location>
</feature>
<keyword evidence="3" id="KW-1185">Reference proteome</keyword>
<dbReference type="EMBL" id="BPRE01000004">
    <property type="protein sequence ID" value="GJE74962.1"/>
    <property type="molecule type" value="Genomic_DNA"/>
</dbReference>
<reference evidence="2" key="1">
    <citation type="journal article" date="2021" name="Front. Microbiol.">
        <title>Comprehensive Comparative Genomics and Phenotyping of Methylobacterium Species.</title>
        <authorList>
            <person name="Alessa O."/>
            <person name="Ogura Y."/>
            <person name="Fujitani Y."/>
            <person name="Takami H."/>
            <person name="Hayashi T."/>
            <person name="Sahin N."/>
            <person name="Tani A."/>
        </authorList>
    </citation>
    <scope>NUCLEOTIDE SEQUENCE</scope>
    <source>
        <strain evidence="2">DSM 14458</strain>
    </source>
</reference>
<evidence type="ECO:0000256" key="1">
    <source>
        <dbReference type="SAM" id="MobiDB-lite"/>
    </source>
</evidence>
<organism evidence="2 3">
    <name type="scientific">Methylorubrum suomiense</name>
    <dbReference type="NCBI Taxonomy" id="144191"/>
    <lineage>
        <taxon>Bacteria</taxon>
        <taxon>Pseudomonadati</taxon>
        <taxon>Pseudomonadota</taxon>
        <taxon>Alphaproteobacteria</taxon>
        <taxon>Hyphomicrobiales</taxon>
        <taxon>Methylobacteriaceae</taxon>
        <taxon>Methylorubrum</taxon>
    </lineage>
</organism>
<dbReference type="Proteomes" id="UP001055093">
    <property type="component" value="Unassembled WGS sequence"/>
</dbReference>
<name>A0ABQ4UW85_9HYPH</name>
<evidence type="ECO:0000313" key="2">
    <source>
        <dbReference type="EMBL" id="GJE74962.1"/>
    </source>
</evidence>
<protein>
    <submittedName>
        <fullName evidence="2">Uncharacterized protein</fullName>
    </submittedName>
</protein>
<evidence type="ECO:0000313" key="3">
    <source>
        <dbReference type="Proteomes" id="UP001055093"/>
    </source>
</evidence>
<accession>A0ABQ4UW85</accession>
<proteinExistence type="predicted"/>
<feature type="region of interest" description="Disordered" evidence="1">
    <location>
        <begin position="1"/>
        <end position="64"/>
    </location>
</feature>
<gene>
    <name evidence="2" type="ORF">BGCPKDLD_1536</name>
</gene>
<comment type="caution">
    <text evidence="2">The sequence shown here is derived from an EMBL/GenBank/DDBJ whole genome shotgun (WGS) entry which is preliminary data.</text>
</comment>
<dbReference type="RefSeq" id="WP_238307850.1">
    <property type="nucleotide sequence ID" value="NZ_BPRE01000004.1"/>
</dbReference>